<dbReference type="GO" id="GO:0003700">
    <property type="term" value="F:DNA-binding transcription factor activity"/>
    <property type="evidence" value="ECO:0007669"/>
    <property type="project" value="TreeGrafter"/>
</dbReference>
<protein>
    <submittedName>
        <fullName evidence="7">TetR family transcriptional regulator</fullName>
    </submittedName>
</protein>
<sequence>MARVRTEAKREAILETAAEVFTERGLEGASMSEIAKRLGGSKATLYGYFPSKENLFVHVSLRVVGKEVIPMLASLPERANEDPRQVLLDAGRHLMARVSDRNATNAYRLAVAHGRAGNLGRIFHDTGPGQGAKLLAAYIEAATKAGRLSATNPNAAAYHLRALLESETAYRLRLQLEAEISPEELEETIARAVDVFLAAYGPKTTSSDTAISSDTTIGSRDDDAPDQAVTASAALQPESSEL</sequence>
<evidence type="ECO:0000259" key="6">
    <source>
        <dbReference type="PROSITE" id="PS50977"/>
    </source>
</evidence>
<dbReference type="SUPFAM" id="SSF46689">
    <property type="entry name" value="Homeodomain-like"/>
    <property type="match status" value="1"/>
</dbReference>
<dbReference type="FunFam" id="1.10.10.60:FF:000141">
    <property type="entry name" value="TetR family transcriptional regulator"/>
    <property type="match status" value="1"/>
</dbReference>
<accession>A0A318TEQ0</accession>
<evidence type="ECO:0000256" key="5">
    <source>
        <dbReference type="SAM" id="MobiDB-lite"/>
    </source>
</evidence>
<evidence type="ECO:0000313" key="8">
    <source>
        <dbReference type="Proteomes" id="UP000248148"/>
    </source>
</evidence>
<dbReference type="RefSeq" id="WP_110781792.1">
    <property type="nucleotide sequence ID" value="NZ_QJTI01000019.1"/>
</dbReference>
<dbReference type="Pfam" id="PF14246">
    <property type="entry name" value="TetR_C_7"/>
    <property type="match status" value="1"/>
</dbReference>
<feature type="DNA-binding region" description="H-T-H motif" evidence="4">
    <location>
        <begin position="30"/>
        <end position="49"/>
    </location>
</feature>
<dbReference type="InterPro" id="IPR009057">
    <property type="entry name" value="Homeodomain-like_sf"/>
</dbReference>
<evidence type="ECO:0000256" key="1">
    <source>
        <dbReference type="ARBA" id="ARBA00023015"/>
    </source>
</evidence>
<dbReference type="AlphaFoldDB" id="A0A318TEQ0"/>
<proteinExistence type="predicted"/>
<dbReference type="Pfam" id="PF00440">
    <property type="entry name" value="TetR_N"/>
    <property type="match status" value="1"/>
</dbReference>
<dbReference type="OrthoDB" id="5292901at2"/>
<gene>
    <name evidence="7" type="ORF">BJ122_11951</name>
</gene>
<dbReference type="PROSITE" id="PS50977">
    <property type="entry name" value="HTH_TETR_2"/>
    <property type="match status" value="1"/>
</dbReference>
<feature type="compositionally biased region" description="Low complexity" evidence="5">
    <location>
        <begin position="205"/>
        <end position="218"/>
    </location>
</feature>
<feature type="domain" description="HTH tetR-type" evidence="6">
    <location>
        <begin position="7"/>
        <end position="67"/>
    </location>
</feature>
<dbReference type="GO" id="GO:0000976">
    <property type="term" value="F:transcription cis-regulatory region binding"/>
    <property type="evidence" value="ECO:0007669"/>
    <property type="project" value="TreeGrafter"/>
</dbReference>
<keyword evidence="2 4" id="KW-0238">DNA-binding</keyword>
<organism evidence="7 8">
    <name type="scientific">Rhodopseudomonas faecalis</name>
    <dbReference type="NCBI Taxonomy" id="99655"/>
    <lineage>
        <taxon>Bacteria</taxon>
        <taxon>Pseudomonadati</taxon>
        <taxon>Pseudomonadota</taxon>
        <taxon>Alphaproteobacteria</taxon>
        <taxon>Hyphomicrobiales</taxon>
        <taxon>Nitrobacteraceae</taxon>
        <taxon>Rhodopseudomonas</taxon>
    </lineage>
</organism>
<dbReference type="Gene3D" id="1.10.357.10">
    <property type="entry name" value="Tetracycline Repressor, domain 2"/>
    <property type="match status" value="1"/>
</dbReference>
<dbReference type="InterPro" id="IPR001647">
    <property type="entry name" value="HTH_TetR"/>
</dbReference>
<dbReference type="Proteomes" id="UP000248148">
    <property type="component" value="Unassembled WGS sequence"/>
</dbReference>
<dbReference type="Gene3D" id="1.10.10.60">
    <property type="entry name" value="Homeodomain-like"/>
    <property type="match status" value="1"/>
</dbReference>
<keyword evidence="3" id="KW-0804">Transcription</keyword>
<keyword evidence="8" id="KW-1185">Reference proteome</keyword>
<dbReference type="PRINTS" id="PR00455">
    <property type="entry name" value="HTHTETR"/>
</dbReference>
<evidence type="ECO:0000256" key="4">
    <source>
        <dbReference type="PROSITE-ProRule" id="PRU00335"/>
    </source>
</evidence>
<evidence type="ECO:0000256" key="3">
    <source>
        <dbReference type="ARBA" id="ARBA00023163"/>
    </source>
</evidence>
<keyword evidence="1" id="KW-0805">Transcription regulation</keyword>
<name>A0A318TEQ0_9BRAD</name>
<dbReference type="InterPro" id="IPR039536">
    <property type="entry name" value="TetR_C_Proteobacteria"/>
</dbReference>
<dbReference type="InterPro" id="IPR050109">
    <property type="entry name" value="HTH-type_TetR-like_transc_reg"/>
</dbReference>
<dbReference type="PANTHER" id="PTHR30055">
    <property type="entry name" value="HTH-TYPE TRANSCRIPTIONAL REGULATOR RUTR"/>
    <property type="match status" value="1"/>
</dbReference>
<evidence type="ECO:0000313" key="7">
    <source>
        <dbReference type="EMBL" id="PYF01648.1"/>
    </source>
</evidence>
<comment type="caution">
    <text evidence="7">The sequence shown here is derived from an EMBL/GenBank/DDBJ whole genome shotgun (WGS) entry which is preliminary data.</text>
</comment>
<reference evidence="7 8" key="1">
    <citation type="submission" date="2018-06" db="EMBL/GenBank/DDBJ databases">
        <title>Genomic Encyclopedia of Archaeal and Bacterial Type Strains, Phase II (KMG-II): from individual species to whole genera.</title>
        <authorList>
            <person name="Goeker M."/>
        </authorList>
    </citation>
    <scope>NUCLEOTIDE SEQUENCE [LARGE SCALE GENOMIC DNA]</scope>
    <source>
        <strain evidence="7 8">JCM 11668</strain>
    </source>
</reference>
<dbReference type="EMBL" id="QJTI01000019">
    <property type="protein sequence ID" value="PYF01648.1"/>
    <property type="molecule type" value="Genomic_DNA"/>
</dbReference>
<dbReference type="PANTHER" id="PTHR30055:SF119">
    <property type="entry name" value="NALC"/>
    <property type="match status" value="1"/>
</dbReference>
<evidence type="ECO:0000256" key="2">
    <source>
        <dbReference type="ARBA" id="ARBA00023125"/>
    </source>
</evidence>
<feature type="region of interest" description="Disordered" evidence="5">
    <location>
        <begin position="205"/>
        <end position="242"/>
    </location>
</feature>